<dbReference type="PANTHER" id="PTHR42867:SF1">
    <property type="entry name" value="MEMBRANE PROTEIN-RELATED"/>
    <property type="match status" value="1"/>
</dbReference>
<organism evidence="2">
    <name type="scientific">uncultured Eubacteriales bacterium</name>
    <dbReference type="NCBI Taxonomy" id="172733"/>
    <lineage>
        <taxon>Bacteria</taxon>
        <taxon>Bacillati</taxon>
        <taxon>Bacillota</taxon>
        <taxon>Clostridia</taxon>
        <taxon>Eubacteriales</taxon>
        <taxon>environmental samples</taxon>
    </lineage>
</organism>
<keyword evidence="1" id="KW-0812">Transmembrane</keyword>
<proteinExistence type="predicted"/>
<evidence type="ECO:0000256" key="1">
    <source>
        <dbReference type="SAM" id="Phobius"/>
    </source>
</evidence>
<dbReference type="InterPro" id="IPR010787">
    <property type="entry name" value="DUF1385"/>
</dbReference>
<dbReference type="EMBL" id="FLUN01000001">
    <property type="protein sequence ID" value="SBW08368.1"/>
    <property type="molecule type" value="Genomic_DNA"/>
</dbReference>
<reference evidence="2" key="1">
    <citation type="submission" date="2016-04" db="EMBL/GenBank/DDBJ databases">
        <authorList>
            <person name="Evans L.H."/>
            <person name="Alamgir A."/>
            <person name="Owens N."/>
            <person name="Weber N.D."/>
            <person name="Virtaneva K."/>
            <person name="Barbian K."/>
            <person name="Babar A."/>
            <person name="Rosenke K."/>
        </authorList>
    </citation>
    <scope>NUCLEOTIDE SEQUENCE</scope>
    <source>
        <strain evidence="2">86</strain>
    </source>
</reference>
<keyword evidence="1" id="KW-1133">Transmembrane helix</keyword>
<dbReference type="AlphaFoldDB" id="A0A212K9T9"/>
<keyword evidence="1" id="KW-0472">Membrane</keyword>
<evidence type="ECO:0000313" key="2">
    <source>
        <dbReference type="EMBL" id="SBW08368.1"/>
    </source>
</evidence>
<gene>
    <name evidence="2" type="ORF">KL86CLO1_12444</name>
</gene>
<dbReference type="Pfam" id="PF07136">
    <property type="entry name" value="DUF1385"/>
    <property type="match status" value="1"/>
</dbReference>
<dbReference type="PANTHER" id="PTHR42867">
    <property type="entry name" value="MEMBRANE PROTEIN-RELATED"/>
    <property type="match status" value="1"/>
</dbReference>
<feature type="transmembrane region" description="Helical" evidence="1">
    <location>
        <begin position="158"/>
        <end position="178"/>
    </location>
</feature>
<accession>A0A212K9T9</accession>
<protein>
    <recommendedName>
        <fullName evidence="3">Metal-dependent enzyme</fullName>
    </recommendedName>
</protein>
<feature type="transmembrane region" description="Helical" evidence="1">
    <location>
        <begin position="120"/>
        <end position="152"/>
    </location>
</feature>
<sequence>MSEKATSGAAPFKTMIGGQALIEGIMMMGPDKKAIVIRKPDGEFEEKVEDRVLIKDKYPILGLPFIRGLFGFGSSMANGVKALMYSAEFFPEEEGGGEEEPSKFEVWLDKKLGSEKAASVFITLAVVLGVAFSVGLFILLPTFITGGILHFFPGFSLWGRNLVEGAMKIAIFMGYLVLCSKMKDIRRVFSYHGAEHKTIFCYEKGLPLTVENVRAQPKHHPRCGTSFLFVVIFISVLFSGVFFAIFPVTNTFLRALAHLILLPLVVCVTYELNRFVGAHDNAVCRVIRAPGMWMQNWTTFEPDDAMIEVGIRSLELVLPQEKGKDKW</sequence>
<name>A0A212K9T9_9FIRM</name>
<feature type="transmembrane region" description="Helical" evidence="1">
    <location>
        <begin position="252"/>
        <end position="272"/>
    </location>
</feature>
<evidence type="ECO:0008006" key="3">
    <source>
        <dbReference type="Google" id="ProtNLM"/>
    </source>
</evidence>
<feature type="transmembrane region" description="Helical" evidence="1">
    <location>
        <begin position="227"/>
        <end position="246"/>
    </location>
</feature>